<sequence length="433" mass="50824">MVKKGLTSDRKALVLLIGTNPLANYVIPLYFKTFHNYRNFVFIFSEDNQVQKGTQIYAERVKNLLHLHPDQVFLVPLKDIGNVQQILEDLDTVGIWEQFDEVHLNYKPGTKPMVVGVYNFLKNFYQTRFSASYLDTRRFKIVYDSGDIFPVLGDLRNYLFLDIKTLLKLSLYEKLKADSWEDFKFKETLQTIKKVVIEENRIEEFLSWLENPFRRIFKNDKDLFKTAKRFKEHLKKPEIRSFIETLETSTPDFVWEILESLPEDKKLTEGRSLWVPPENLGKEALKQRVKDSIEFLDGLWLEWYVYGELKEKLEDLGLKEKMQFGLSLKAQKDSKPFELDLFIINGYQLIGISITTEDRSNICKLKGFEIIHRVKQIGGEEGRAFLITGLPQEKVKETQKDLSFVDGSLESKIVIYGREDWKEIGLKLIDEVF</sequence>
<feature type="domain" description="Card1 CARF" evidence="2">
    <location>
        <begin position="13"/>
        <end position="128"/>
    </location>
</feature>
<dbReference type="RefSeq" id="WP_038062770.1">
    <property type="nucleotide sequence ID" value="NZ_CP008796.1"/>
</dbReference>
<evidence type="ECO:0000313" key="4">
    <source>
        <dbReference type="Proteomes" id="UP000028481"/>
    </source>
</evidence>
<organism evidence="3 4">
    <name type="scientific">Thermodesulfobacterium commune DSM 2178</name>
    <dbReference type="NCBI Taxonomy" id="289377"/>
    <lineage>
        <taxon>Bacteria</taxon>
        <taxon>Pseudomonadati</taxon>
        <taxon>Thermodesulfobacteriota</taxon>
        <taxon>Thermodesulfobacteria</taxon>
        <taxon>Thermodesulfobacteriales</taxon>
        <taxon>Thermodesulfobacteriaceae</taxon>
        <taxon>Thermodesulfobacterium</taxon>
    </lineage>
</organism>
<dbReference type="AlphaFoldDB" id="A0A075WUS2"/>
<proteinExistence type="predicted"/>
<dbReference type="InterPro" id="IPR056339">
    <property type="entry name" value="CARF_Card1"/>
</dbReference>
<dbReference type="OrthoDB" id="9797116at2"/>
<name>A0A075WUS2_9BACT</name>
<evidence type="ECO:0000259" key="2">
    <source>
        <dbReference type="Pfam" id="PF23400"/>
    </source>
</evidence>
<dbReference type="KEGG" id="tcm:HL41_08120"/>
<dbReference type="InterPro" id="IPR011856">
    <property type="entry name" value="tRNA_endonuc-like_dom_sf"/>
</dbReference>
<dbReference type="Proteomes" id="UP000028481">
    <property type="component" value="Chromosome"/>
</dbReference>
<evidence type="ECO:0000256" key="1">
    <source>
        <dbReference type="SAM" id="Phobius"/>
    </source>
</evidence>
<dbReference type="SUPFAM" id="SSF52980">
    <property type="entry name" value="Restriction endonuclease-like"/>
    <property type="match status" value="1"/>
</dbReference>
<dbReference type="Gene3D" id="3.40.50.10770">
    <property type="entry name" value="Hypothetical protein VC1899 like domain (Restriction endonuclease-like)"/>
    <property type="match status" value="1"/>
</dbReference>
<gene>
    <name evidence="3" type="ORF">HL41_08120</name>
</gene>
<protein>
    <recommendedName>
        <fullName evidence="2">Card1 CARF domain-containing protein</fullName>
    </recommendedName>
</protein>
<dbReference type="InterPro" id="IPR011335">
    <property type="entry name" value="Restrct_endonuc-II-like"/>
</dbReference>
<keyword evidence="1" id="KW-0812">Transmembrane</keyword>
<dbReference type="HOGENOM" id="CLU_628411_0_0_0"/>
<dbReference type="Gene3D" id="3.40.1350.10">
    <property type="match status" value="1"/>
</dbReference>
<feature type="transmembrane region" description="Helical" evidence="1">
    <location>
        <begin position="12"/>
        <end position="31"/>
    </location>
</feature>
<dbReference type="EMBL" id="CP008796">
    <property type="protein sequence ID" value="AIH04626.1"/>
    <property type="molecule type" value="Genomic_DNA"/>
</dbReference>
<reference evidence="3 4" key="1">
    <citation type="journal article" date="2015" name="Genome Announc.">
        <title>Genome Sequence of a Sulfate-Reducing Thermophilic Bacterium, Thermodesulfobacterium commune DSM 2178T (Phylum Thermodesulfobacteria).</title>
        <authorList>
            <person name="Bhatnagar S."/>
            <person name="Badger J.H."/>
            <person name="Madupu R."/>
            <person name="Khouri H.M."/>
            <person name="O'Connor E.M."/>
            <person name="Robb F.T."/>
            <person name="Ward N.L."/>
            <person name="Eisen J.A."/>
        </authorList>
    </citation>
    <scope>NUCLEOTIDE SEQUENCE [LARGE SCALE GENOMIC DNA]</scope>
    <source>
        <strain evidence="3 4">DSM 2178</strain>
    </source>
</reference>
<dbReference type="eggNOG" id="ENOG502Z86H">
    <property type="taxonomic scope" value="Bacteria"/>
</dbReference>
<dbReference type="Pfam" id="PF23400">
    <property type="entry name" value="CARF_Card1"/>
    <property type="match status" value="1"/>
</dbReference>
<keyword evidence="4" id="KW-1185">Reference proteome</keyword>
<dbReference type="GO" id="GO:0003676">
    <property type="term" value="F:nucleic acid binding"/>
    <property type="evidence" value="ECO:0007669"/>
    <property type="project" value="InterPro"/>
</dbReference>
<dbReference type="PaxDb" id="289377-HL41_08120"/>
<evidence type="ECO:0000313" key="3">
    <source>
        <dbReference type="EMBL" id="AIH04626.1"/>
    </source>
</evidence>
<keyword evidence="1" id="KW-1133">Transmembrane helix</keyword>
<accession>A0A075WUS2</accession>
<keyword evidence="1" id="KW-0472">Membrane</keyword>